<dbReference type="AlphaFoldDB" id="A0A1F6CAH0"/>
<evidence type="ECO:0000313" key="2">
    <source>
        <dbReference type="EMBL" id="OGG46166.1"/>
    </source>
</evidence>
<evidence type="ECO:0000256" key="1">
    <source>
        <dbReference type="SAM" id="SignalP"/>
    </source>
</evidence>
<comment type="caution">
    <text evidence="2">The sequence shown here is derived from an EMBL/GenBank/DDBJ whole genome shotgun (WGS) entry which is preliminary data.</text>
</comment>
<protein>
    <submittedName>
        <fullName evidence="2">Uncharacterized protein</fullName>
    </submittedName>
</protein>
<proteinExistence type="predicted"/>
<accession>A0A1F6CAH0</accession>
<name>A0A1F6CAH0_HANXR</name>
<keyword evidence="1" id="KW-0732">Signal</keyword>
<dbReference type="SUPFAM" id="SSF56925">
    <property type="entry name" value="OMPA-like"/>
    <property type="match status" value="1"/>
</dbReference>
<organism evidence="2 3">
    <name type="scientific">Handelsmanbacteria sp. (strain RIFCSPLOWO2_12_FULL_64_10)</name>
    <dbReference type="NCBI Taxonomy" id="1817868"/>
    <lineage>
        <taxon>Bacteria</taxon>
        <taxon>Candidatus Handelsmaniibacteriota</taxon>
    </lineage>
</organism>
<sequence length="238" mass="26682">MRGMHSRVFLCVLGLLILAFVSSTDAQTKHPWGFGSFAGYTLPVWGTGERFSGTQQVGGTLQYQYSSRMMMEIEYQHVFFKDGKEAKQPFIWPLDSKQYYSPLAVSQIRFNTGLFNLLVSLKGGGFEKKSLVYLTVGTGVYSYKAERRNFIFPGQTTLPLNTSLYILPQVDERATLGINAGMGGQVFVGKSVALDLRARYHIVMGELRPMSAWGFDNQTLPLQFIELGAGLKFYIHKS</sequence>
<reference evidence="2 3" key="1">
    <citation type="journal article" date="2016" name="Nat. Commun.">
        <title>Thousands of microbial genomes shed light on interconnected biogeochemical processes in an aquifer system.</title>
        <authorList>
            <person name="Anantharaman K."/>
            <person name="Brown C.T."/>
            <person name="Hug L.A."/>
            <person name="Sharon I."/>
            <person name="Castelle C.J."/>
            <person name="Probst A.J."/>
            <person name="Thomas B.C."/>
            <person name="Singh A."/>
            <person name="Wilkins M.J."/>
            <person name="Karaoz U."/>
            <person name="Brodie E.L."/>
            <person name="Williams K.H."/>
            <person name="Hubbard S.S."/>
            <person name="Banfield J.F."/>
        </authorList>
    </citation>
    <scope>NUCLEOTIDE SEQUENCE [LARGE SCALE GENOMIC DNA]</scope>
    <source>
        <strain evidence="3">RIFCSPLOWO2_12_FULL_64_10</strain>
    </source>
</reference>
<dbReference type="EMBL" id="MFKF01000338">
    <property type="protein sequence ID" value="OGG46166.1"/>
    <property type="molecule type" value="Genomic_DNA"/>
</dbReference>
<gene>
    <name evidence="2" type="ORF">A3F84_26160</name>
</gene>
<feature type="chain" id="PRO_5009523351" evidence="1">
    <location>
        <begin position="27"/>
        <end position="238"/>
    </location>
</feature>
<dbReference type="InterPro" id="IPR011250">
    <property type="entry name" value="OMP/PagP_B-barrel"/>
</dbReference>
<feature type="signal peptide" evidence="1">
    <location>
        <begin position="1"/>
        <end position="26"/>
    </location>
</feature>
<evidence type="ECO:0000313" key="3">
    <source>
        <dbReference type="Proteomes" id="UP000178606"/>
    </source>
</evidence>
<dbReference type="Proteomes" id="UP000178606">
    <property type="component" value="Unassembled WGS sequence"/>
</dbReference>